<evidence type="ECO:0000259" key="3">
    <source>
        <dbReference type="Pfam" id="PF06580"/>
    </source>
</evidence>
<feature type="domain" description="Signal transduction histidine kinase internal region" evidence="3">
    <location>
        <begin position="168"/>
        <end position="246"/>
    </location>
</feature>
<sequence>MKKKKNIIWLFFIPLSVLCIVLIPMTTLVLSGYIAEEKVTSFLTEVLPYVLTSSTIAVFFYHFSVVRLNKVLPWKRYFIIRGIVDLILVISVTSLVISLMHYIFGGGSFYQKLVELKEVNAPVEGIFALPLVENILFIVAIEFIEVLSERNELELNLEKVEKAQLQTKYSALKNQLDNHFLFNNLSVLSSLIYEDIEKSDRFIQEFAKVYRYVLTISEEMLVPVEQELDFIEAYLFLLEIRFEESFSVKNDLDTSVNDYLLPPLSLQVLIENAIKHNRISKRYPLHIHIFQESDRIVVANNYQLRDVPDTTSTHTGQKNLVEKYKLLSDRSPNFFIQGDQYIAELPLLSQ</sequence>
<protein>
    <submittedName>
        <fullName evidence="4">Histidine kinase</fullName>
    </submittedName>
</protein>
<keyword evidence="2" id="KW-0472">Membrane</keyword>
<dbReference type="InterPro" id="IPR050640">
    <property type="entry name" value="Bact_2-comp_sensor_kinase"/>
</dbReference>
<proteinExistence type="predicted"/>
<dbReference type="PANTHER" id="PTHR34220">
    <property type="entry name" value="SENSOR HISTIDINE KINASE YPDA"/>
    <property type="match status" value="1"/>
</dbReference>
<evidence type="ECO:0000313" key="4">
    <source>
        <dbReference type="EMBL" id="NLR92975.1"/>
    </source>
</evidence>
<evidence type="ECO:0000313" key="5">
    <source>
        <dbReference type="Proteomes" id="UP000585050"/>
    </source>
</evidence>
<accession>A0A7X8XXD0</accession>
<name>A0A7X8XXD0_9BACT</name>
<keyword evidence="5" id="KW-1185">Reference proteome</keyword>
<reference evidence="4 5" key="1">
    <citation type="submission" date="2020-04" db="EMBL/GenBank/DDBJ databases">
        <title>Flammeovirga sp. SR4, a novel species isolated from seawater.</title>
        <authorList>
            <person name="Wang X."/>
        </authorList>
    </citation>
    <scope>NUCLEOTIDE SEQUENCE [LARGE SCALE GENOMIC DNA]</scope>
    <source>
        <strain evidence="4 5">SR4</strain>
    </source>
</reference>
<evidence type="ECO:0000256" key="1">
    <source>
        <dbReference type="SAM" id="Coils"/>
    </source>
</evidence>
<evidence type="ECO:0000256" key="2">
    <source>
        <dbReference type="SAM" id="Phobius"/>
    </source>
</evidence>
<dbReference type="Pfam" id="PF06580">
    <property type="entry name" value="His_kinase"/>
    <property type="match status" value="1"/>
</dbReference>
<dbReference type="AlphaFoldDB" id="A0A7X8XXD0"/>
<gene>
    <name evidence="4" type="ORF">HGP29_17315</name>
</gene>
<feature type="coiled-coil region" evidence="1">
    <location>
        <begin position="143"/>
        <end position="175"/>
    </location>
</feature>
<dbReference type="PANTHER" id="PTHR34220:SF7">
    <property type="entry name" value="SENSOR HISTIDINE KINASE YPDA"/>
    <property type="match status" value="1"/>
</dbReference>
<dbReference type="Proteomes" id="UP000585050">
    <property type="component" value="Unassembled WGS sequence"/>
</dbReference>
<dbReference type="EMBL" id="JABAIL010000005">
    <property type="protein sequence ID" value="NLR92975.1"/>
    <property type="molecule type" value="Genomic_DNA"/>
</dbReference>
<feature type="transmembrane region" description="Helical" evidence="2">
    <location>
        <begin position="78"/>
        <end position="105"/>
    </location>
</feature>
<feature type="transmembrane region" description="Helical" evidence="2">
    <location>
        <begin position="46"/>
        <end position="66"/>
    </location>
</feature>
<feature type="transmembrane region" description="Helical" evidence="2">
    <location>
        <begin position="7"/>
        <end position="34"/>
    </location>
</feature>
<organism evidence="4 5">
    <name type="scientific">Flammeovirga agarivorans</name>
    <dbReference type="NCBI Taxonomy" id="2726742"/>
    <lineage>
        <taxon>Bacteria</taxon>
        <taxon>Pseudomonadati</taxon>
        <taxon>Bacteroidota</taxon>
        <taxon>Cytophagia</taxon>
        <taxon>Cytophagales</taxon>
        <taxon>Flammeovirgaceae</taxon>
        <taxon>Flammeovirga</taxon>
    </lineage>
</organism>
<dbReference type="GO" id="GO:0016020">
    <property type="term" value="C:membrane"/>
    <property type="evidence" value="ECO:0007669"/>
    <property type="project" value="InterPro"/>
</dbReference>
<keyword evidence="4" id="KW-0808">Transferase</keyword>
<keyword evidence="2" id="KW-0812">Transmembrane</keyword>
<keyword evidence="1" id="KW-0175">Coiled coil</keyword>
<dbReference type="RefSeq" id="WP_168883687.1">
    <property type="nucleotide sequence ID" value="NZ_JABAIL010000005.1"/>
</dbReference>
<keyword evidence="2" id="KW-1133">Transmembrane helix</keyword>
<keyword evidence="4" id="KW-0418">Kinase</keyword>
<dbReference type="GO" id="GO:0000155">
    <property type="term" value="F:phosphorelay sensor kinase activity"/>
    <property type="evidence" value="ECO:0007669"/>
    <property type="project" value="InterPro"/>
</dbReference>
<dbReference type="InterPro" id="IPR010559">
    <property type="entry name" value="Sig_transdc_His_kin_internal"/>
</dbReference>
<comment type="caution">
    <text evidence="4">The sequence shown here is derived from an EMBL/GenBank/DDBJ whole genome shotgun (WGS) entry which is preliminary data.</text>
</comment>